<dbReference type="Proteomes" id="UP001482620">
    <property type="component" value="Unassembled WGS sequence"/>
</dbReference>
<evidence type="ECO:0000313" key="2">
    <source>
        <dbReference type="Proteomes" id="UP001482620"/>
    </source>
</evidence>
<name>A0ABV0TZV2_9TELE</name>
<dbReference type="EMBL" id="JAHRIQ010051964">
    <property type="protein sequence ID" value="MEQ2238459.1"/>
    <property type="molecule type" value="Genomic_DNA"/>
</dbReference>
<proteinExistence type="predicted"/>
<gene>
    <name evidence="1" type="ORF">ILYODFUR_033278</name>
</gene>
<accession>A0ABV0TZV2</accession>
<keyword evidence="2" id="KW-1185">Reference proteome</keyword>
<protein>
    <submittedName>
        <fullName evidence="1">Uncharacterized protein</fullName>
    </submittedName>
</protein>
<evidence type="ECO:0000313" key="1">
    <source>
        <dbReference type="EMBL" id="MEQ2238459.1"/>
    </source>
</evidence>
<comment type="caution">
    <text evidence="1">The sequence shown here is derived from an EMBL/GenBank/DDBJ whole genome shotgun (WGS) entry which is preliminary data.</text>
</comment>
<reference evidence="1 2" key="1">
    <citation type="submission" date="2021-06" db="EMBL/GenBank/DDBJ databases">
        <authorList>
            <person name="Palmer J.M."/>
        </authorList>
    </citation>
    <scope>NUCLEOTIDE SEQUENCE [LARGE SCALE GENOMIC DNA]</scope>
    <source>
        <strain evidence="2">if_2019</strain>
        <tissue evidence="1">Muscle</tissue>
    </source>
</reference>
<organism evidence="1 2">
    <name type="scientific">Ilyodon furcidens</name>
    <name type="common">goldbreast splitfin</name>
    <dbReference type="NCBI Taxonomy" id="33524"/>
    <lineage>
        <taxon>Eukaryota</taxon>
        <taxon>Metazoa</taxon>
        <taxon>Chordata</taxon>
        <taxon>Craniata</taxon>
        <taxon>Vertebrata</taxon>
        <taxon>Euteleostomi</taxon>
        <taxon>Actinopterygii</taxon>
        <taxon>Neopterygii</taxon>
        <taxon>Teleostei</taxon>
        <taxon>Neoteleostei</taxon>
        <taxon>Acanthomorphata</taxon>
        <taxon>Ovalentaria</taxon>
        <taxon>Atherinomorphae</taxon>
        <taxon>Cyprinodontiformes</taxon>
        <taxon>Goodeidae</taxon>
        <taxon>Ilyodon</taxon>
    </lineage>
</organism>
<sequence>MTAISHFYLDVPSTPQNQQNRTNVNRPECSRAVFLCFSAATCSYKHKEDRMLSRNQHLSLLEFRSQTPWDLLQMSDFLEVFLRLSFSFRGKFPSLLKPI</sequence>